<evidence type="ECO:0000259" key="1">
    <source>
        <dbReference type="Pfam" id="PF12697"/>
    </source>
</evidence>
<keyword evidence="3" id="KW-1185">Reference proteome</keyword>
<evidence type="ECO:0000313" key="2">
    <source>
        <dbReference type="EMBL" id="MBU8543853.1"/>
    </source>
</evidence>
<reference evidence="2 3" key="1">
    <citation type="submission" date="2021-01" db="EMBL/GenBank/DDBJ databases">
        <title>Roseomonas sp. nov, a bacterium isolated from an oil production mixture in Yumen Oilfield.</title>
        <authorList>
            <person name="Wu D."/>
        </authorList>
    </citation>
    <scope>NUCLEOTIDE SEQUENCE [LARGE SCALE GENOMIC DNA]</scope>
    <source>
        <strain evidence="2 3">ROY-5-3</strain>
    </source>
</reference>
<gene>
    <name evidence="2" type="ORF">JJQ90_09055</name>
</gene>
<protein>
    <submittedName>
        <fullName evidence="2">Alpha/beta fold hydrolase</fullName>
    </submittedName>
</protein>
<evidence type="ECO:0000313" key="3">
    <source>
        <dbReference type="Proteomes" id="UP000689967"/>
    </source>
</evidence>
<accession>A0ABS6H7A8</accession>
<feature type="domain" description="AB hydrolase-1" evidence="1">
    <location>
        <begin position="7"/>
        <end position="225"/>
    </location>
</feature>
<dbReference type="GO" id="GO:0016787">
    <property type="term" value="F:hydrolase activity"/>
    <property type="evidence" value="ECO:0007669"/>
    <property type="project" value="UniProtKB-KW"/>
</dbReference>
<dbReference type="EMBL" id="JAERQM010000002">
    <property type="protein sequence ID" value="MBU8543853.1"/>
    <property type="molecule type" value="Genomic_DNA"/>
</dbReference>
<dbReference type="PANTHER" id="PTHR43798:SF29">
    <property type="entry name" value="AB HYDROLASE-1 DOMAIN-CONTAINING PROTEIN"/>
    <property type="match status" value="1"/>
</dbReference>
<name>A0ABS6H7A8_9PROT</name>
<sequence>MSPSMTLLLLPGLLCDARLWRDQVAALGGTLPCQVADLTRDDTLPAMAARALALVPEGSPIALVGLSMGGYVALEAMRQAPHRIARLALMDTSARPDTPQQARRRRGLLALSQSGQFRGVTPRLLPQLLHPDRLEGPLGEEVRQMAERVGRDAFARQQRAILARPDSRPDLPGLRVPTLVAVGEADLLTPPDLAAEMAALIPGAVLRILPGCAHLPPMEDPATVTALLRDWLAAATIAPQHGPL</sequence>
<dbReference type="PANTHER" id="PTHR43798">
    <property type="entry name" value="MONOACYLGLYCEROL LIPASE"/>
    <property type="match status" value="1"/>
</dbReference>
<dbReference type="Proteomes" id="UP000689967">
    <property type="component" value="Unassembled WGS sequence"/>
</dbReference>
<dbReference type="InterPro" id="IPR050266">
    <property type="entry name" value="AB_hydrolase_sf"/>
</dbReference>
<proteinExistence type="predicted"/>
<organism evidence="2 3">
    <name type="scientific">Falsiroseomonas oleicola</name>
    <dbReference type="NCBI Taxonomy" id="2801474"/>
    <lineage>
        <taxon>Bacteria</taxon>
        <taxon>Pseudomonadati</taxon>
        <taxon>Pseudomonadota</taxon>
        <taxon>Alphaproteobacteria</taxon>
        <taxon>Acetobacterales</taxon>
        <taxon>Roseomonadaceae</taxon>
        <taxon>Falsiroseomonas</taxon>
    </lineage>
</organism>
<dbReference type="InterPro" id="IPR000073">
    <property type="entry name" value="AB_hydrolase_1"/>
</dbReference>
<comment type="caution">
    <text evidence="2">The sequence shown here is derived from an EMBL/GenBank/DDBJ whole genome shotgun (WGS) entry which is preliminary data.</text>
</comment>
<dbReference type="Pfam" id="PF12697">
    <property type="entry name" value="Abhydrolase_6"/>
    <property type="match status" value="1"/>
</dbReference>
<keyword evidence="2" id="KW-0378">Hydrolase</keyword>